<evidence type="ECO:0000313" key="2">
    <source>
        <dbReference type="Proteomes" id="UP001165064"/>
    </source>
</evidence>
<accession>A0ACB5SZ96</accession>
<evidence type="ECO:0000313" key="1">
    <source>
        <dbReference type="EMBL" id="GME76133.1"/>
    </source>
</evidence>
<protein>
    <submittedName>
        <fullName evidence="1">Unnamed protein product</fullName>
    </submittedName>
</protein>
<reference evidence="1" key="1">
    <citation type="submission" date="2023-04" db="EMBL/GenBank/DDBJ databases">
        <title>Ambrosiozyma monospora NBRC 10751.</title>
        <authorList>
            <person name="Ichikawa N."/>
            <person name="Sato H."/>
            <person name="Tonouchi N."/>
        </authorList>
    </citation>
    <scope>NUCLEOTIDE SEQUENCE</scope>
    <source>
        <strain evidence="1">NBRC 10751</strain>
    </source>
</reference>
<sequence length="76" mass="8276">MVLSTNKFIGLSDNGKSNVITGLFNPSVVNGKKKFRVNIGYDVKPTEDEQLEFNKDSVLAQVVKLGGDLVASFESK</sequence>
<organism evidence="1 2">
    <name type="scientific">Ambrosiozyma monospora</name>
    <name type="common">Yeast</name>
    <name type="synonym">Endomycopsis monosporus</name>
    <dbReference type="NCBI Taxonomy" id="43982"/>
    <lineage>
        <taxon>Eukaryota</taxon>
        <taxon>Fungi</taxon>
        <taxon>Dikarya</taxon>
        <taxon>Ascomycota</taxon>
        <taxon>Saccharomycotina</taxon>
        <taxon>Pichiomycetes</taxon>
        <taxon>Pichiales</taxon>
        <taxon>Pichiaceae</taxon>
        <taxon>Ambrosiozyma</taxon>
    </lineage>
</organism>
<name>A0ACB5SZ96_AMBMO</name>
<dbReference type="EMBL" id="BSXS01001422">
    <property type="protein sequence ID" value="GME76133.1"/>
    <property type="molecule type" value="Genomic_DNA"/>
</dbReference>
<keyword evidence="2" id="KW-1185">Reference proteome</keyword>
<comment type="caution">
    <text evidence="1">The sequence shown here is derived from an EMBL/GenBank/DDBJ whole genome shotgun (WGS) entry which is preliminary data.</text>
</comment>
<dbReference type="Proteomes" id="UP001165064">
    <property type="component" value="Unassembled WGS sequence"/>
</dbReference>
<proteinExistence type="predicted"/>
<gene>
    <name evidence="1" type="ORF">Amon02_000246000</name>
</gene>